<reference evidence="10 11" key="1">
    <citation type="journal article" date="2024" name="Plant Biotechnol. J.">
        <title>Dendrobium thyrsiflorum genome and its molecular insights into genes involved in important horticultural traits.</title>
        <authorList>
            <person name="Chen B."/>
            <person name="Wang J.Y."/>
            <person name="Zheng P.J."/>
            <person name="Li K.L."/>
            <person name="Liang Y.M."/>
            <person name="Chen X.F."/>
            <person name="Zhang C."/>
            <person name="Zhao X."/>
            <person name="He X."/>
            <person name="Zhang G.Q."/>
            <person name="Liu Z.J."/>
            <person name="Xu Q."/>
        </authorList>
    </citation>
    <scope>NUCLEOTIDE SEQUENCE [LARGE SCALE GENOMIC DNA]</scope>
    <source>
        <strain evidence="10">GZMU011</strain>
    </source>
</reference>
<feature type="region of interest" description="Disordered" evidence="8">
    <location>
        <begin position="1082"/>
        <end position="1105"/>
    </location>
</feature>
<keyword evidence="7" id="KW-0103">Bromodomain</keyword>
<evidence type="ECO:0000256" key="1">
    <source>
        <dbReference type="ARBA" id="ARBA00006914"/>
    </source>
</evidence>
<feature type="region of interest" description="Disordered" evidence="8">
    <location>
        <begin position="173"/>
        <end position="216"/>
    </location>
</feature>
<dbReference type="PROSITE" id="PS00674">
    <property type="entry name" value="AAA"/>
    <property type="match status" value="1"/>
</dbReference>
<proteinExistence type="inferred from homology"/>
<dbReference type="FunFam" id="1.10.8.60:FF:000084">
    <property type="entry name" value="p-loop containing nucleoside triphosphate hydrolase superfamily protein"/>
    <property type="match status" value="1"/>
</dbReference>
<organism evidence="10 11">
    <name type="scientific">Dendrobium thyrsiflorum</name>
    <name type="common">Pinecone-like raceme dendrobium</name>
    <name type="synonym">Orchid</name>
    <dbReference type="NCBI Taxonomy" id="117978"/>
    <lineage>
        <taxon>Eukaryota</taxon>
        <taxon>Viridiplantae</taxon>
        <taxon>Streptophyta</taxon>
        <taxon>Embryophyta</taxon>
        <taxon>Tracheophyta</taxon>
        <taxon>Spermatophyta</taxon>
        <taxon>Magnoliopsida</taxon>
        <taxon>Liliopsida</taxon>
        <taxon>Asparagales</taxon>
        <taxon>Orchidaceae</taxon>
        <taxon>Epidendroideae</taxon>
        <taxon>Malaxideae</taxon>
        <taxon>Dendrobiinae</taxon>
        <taxon>Dendrobium</taxon>
    </lineage>
</organism>
<evidence type="ECO:0000256" key="2">
    <source>
        <dbReference type="ARBA" id="ARBA00022723"/>
    </source>
</evidence>
<dbReference type="Pfam" id="PF17862">
    <property type="entry name" value="AAA_lid_3"/>
    <property type="match status" value="1"/>
</dbReference>
<keyword evidence="2" id="KW-0479">Metal-binding</keyword>
<dbReference type="PANTHER" id="PTHR23069:SF7">
    <property type="entry name" value="P-LOOP CONTAINING NUCLEOSIDE TRIPHOSPHATE HYDROLASES SUPERFAMILY PROTEIN"/>
    <property type="match status" value="1"/>
</dbReference>
<dbReference type="InterPro" id="IPR003593">
    <property type="entry name" value="AAA+_ATPase"/>
</dbReference>
<dbReference type="SUPFAM" id="SSF52540">
    <property type="entry name" value="P-loop containing nucleoside triphosphate hydrolases"/>
    <property type="match status" value="1"/>
</dbReference>
<feature type="domain" description="PHD-type" evidence="9">
    <location>
        <begin position="378"/>
        <end position="488"/>
    </location>
</feature>
<feature type="compositionally biased region" description="Polar residues" evidence="8">
    <location>
        <begin position="1082"/>
        <end position="1101"/>
    </location>
</feature>
<feature type="region of interest" description="Disordered" evidence="8">
    <location>
        <begin position="1"/>
        <end position="145"/>
    </location>
</feature>
<dbReference type="Gene3D" id="3.30.40.10">
    <property type="entry name" value="Zinc/RING finger domain, C3HC4 (zinc finger)"/>
    <property type="match status" value="1"/>
</dbReference>
<keyword evidence="4" id="KW-0863">Zinc-finger</keyword>
<feature type="compositionally biased region" description="Basic and acidic residues" evidence="8">
    <location>
        <begin position="117"/>
        <end position="145"/>
    </location>
</feature>
<dbReference type="GO" id="GO:0005524">
    <property type="term" value="F:ATP binding"/>
    <property type="evidence" value="ECO:0007669"/>
    <property type="project" value="UniProtKB-KW"/>
</dbReference>
<protein>
    <recommendedName>
        <fullName evidence="9">PHD-type domain-containing protein</fullName>
    </recommendedName>
</protein>
<evidence type="ECO:0000256" key="8">
    <source>
        <dbReference type="SAM" id="MobiDB-lite"/>
    </source>
</evidence>
<dbReference type="Gene3D" id="1.10.8.60">
    <property type="match status" value="1"/>
</dbReference>
<evidence type="ECO:0000259" key="9">
    <source>
        <dbReference type="PROSITE" id="PS51805"/>
    </source>
</evidence>
<evidence type="ECO:0000256" key="3">
    <source>
        <dbReference type="ARBA" id="ARBA00022741"/>
    </source>
</evidence>
<evidence type="ECO:0000256" key="6">
    <source>
        <dbReference type="ARBA" id="ARBA00022840"/>
    </source>
</evidence>
<dbReference type="EMBL" id="JANQDX010000018">
    <property type="protein sequence ID" value="KAL0906551.1"/>
    <property type="molecule type" value="Genomic_DNA"/>
</dbReference>
<keyword evidence="3" id="KW-0547">Nucleotide-binding</keyword>
<feature type="compositionally biased region" description="Basic and acidic residues" evidence="8">
    <location>
        <begin position="84"/>
        <end position="96"/>
    </location>
</feature>
<dbReference type="Gene3D" id="3.40.50.300">
    <property type="entry name" value="P-loop containing nucleotide triphosphate hydrolases"/>
    <property type="match status" value="1"/>
</dbReference>
<evidence type="ECO:0000313" key="11">
    <source>
        <dbReference type="Proteomes" id="UP001552299"/>
    </source>
</evidence>
<dbReference type="FunFam" id="3.40.50.300:FF:000061">
    <property type="entry name" value="ATPase family, AAA domain-containing 2"/>
    <property type="match status" value="1"/>
</dbReference>
<feature type="region of interest" description="Disordered" evidence="8">
    <location>
        <begin position="274"/>
        <end position="302"/>
    </location>
</feature>
<accession>A0ABD0U815</accession>
<dbReference type="InterPro" id="IPR003959">
    <property type="entry name" value="ATPase_AAA_core"/>
</dbReference>
<dbReference type="Proteomes" id="UP001552299">
    <property type="component" value="Unassembled WGS sequence"/>
</dbReference>
<sequence length="1841" mass="204425">MPSSPRSTSIPPVKKRRELLYRSRARKKHKRLDAIRDEPTASYLAHRKPDDDDAAVLRRSSRVRRAPDLLDSSPVPSPRRKRLKDLDPPSGSDEKKKGKWKGMKKEDPVSQAPSSLGKEEDWKSRLRTRVGKDREKSLSSSRKSDGGFTEVRVLFPVVLEENIGVLNSVRTSRRRKKVATHEVSEAANEAGNDDDALPLVDKDYTSGSPAEKSSQVDVVGVPTDAQLGSEQARMLESAEKVVGLVEEAECVNTSVQDGGPLHAVVEEDTLILQSRGTEEHGSDDHESNQSCKHPDSFDREGDLKDNIQETEHSLKDIDQSVSVLDEKIASFRIKEGRRCGLCGCGSDGKPPKKLVHESFDSENEAYEGSTASEEPNYNVWDGFGDGPGWLGKLLGPLIDRFGIARVWVHQHCAVWSPEVYFAGLGCLKNVRAALCRGRALKCSRCGRPGATIGCRVDRCPKTYHLPCSRVEGCIFDHRKFLIACSEHRRFFQPHGSKHVLQIRKMKAKKLRLDLRKVSNEARRKDLEAEEKWLENCGEDEEFLKREGRRLHRDILRIAPIYIGGSSENENRYPGWESVAGLEHVIQCMKEVVLLPLLYSEFFGSLGLTPPRGVLLHGYPGTGKTHVVRALIGACSRGDKRIAYFARKGADCLGKYVGDAERQLRLLFQVAERSQPSIIFFDEIDGLAPRRSKQQDQTHSSVVSTLLSLLDGLKSRGSVIVIGATNRPDAVDPALRRPGRFDREIFFPLPTEKDRSSILSLHTRSWPKPLSGSLLSWIANQTVGYAGADIQALCAQAAMHALKRNCALQKILSSAAEGMIQGKLPCLPSFSVEERDWLAALTLAPPPCSRREAGIAVNDIVASPLPAHLISCLLLPLTHLLVSLYIDQQIWLSPMLFRASKFVKNVIVSALEQKSVPVTFWWSHLDYLIREPFIAEKIENKFAQFGLIIGSSGTNHPILLDEVDDESGENEKFDSFGMKPCGSNMHKMLMRKSPLGVGKSQGFRILISGPPRSGQQHLASCLLQGFTGQEDIRKVSLATISQEGHGDMIHGLTQILLKCLDVGRCIIYMPRIDLWAIEDSADPSVSESQNNPEKSPSMTEKITSGRRGTSEMWNSFVEQVDSAVTAASLIILATCEVERADLPLGLMRFFSRDVPGHANSTPSVCAIPRFYIHIDRKLDLERAINSAAEKLSYDLILHYVKLIHERTHLRYYSEDKHKVPHLDINSEAHKQSLHHALDTQEVKVQEASAGKTIISSNTLLEPEWIASNGGASCINDQNIQQLNSTALPQSRGDGVVRSQPYGLQDSFPKTCKVLKGNLILAIATFGYQILRYPQFSELVWVTSKLKEGPCADVSGPWKRWPFNTCVMHSECSPDKRVSVTNPCNVNDMEPPGFVRGLIAVGLLAYRGFYASVSEVSADVRKVLELLVGRIREKLFIRKDRYRYFRVLSQVAYLDDMVNSWGYMLQSLQADNSITEVNSKTVVLGKSQADDTNTGSTDIANNQPSIQVHDKNCNMASDIFSQGFKGNNGEFSDTYKELGDYMLTKSDAGMLLDVQNTFSHASLASKELTYDSKSSGLEGLEGCPVGSRLNTVDQRPASAMTENIHIFKANNVCDHDSQTLLSKPSEKGTSKRCSVVDTILPSNHTGSIPNDATSSALQENDNISKVSCLYICCSNCVDTINAIARKMISINLESNECCSVDDIHDIITSSSINILASFRKYFGSENLSNSEENFGRKLHCQAHLEEDHNDGFKRIPCHCKPFGKVEELLPVECDCHKKMEDNALLSNTGSGSLFESKLTYFFRDDVLVPLVPNDSSELHCNFEKICVCSAVMILLAIKQTFDL</sequence>
<dbReference type="InterPro" id="IPR013083">
    <property type="entry name" value="Znf_RING/FYVE/PHD"/>
</dbReference>
<comment type="similarity">
    <text evidence="1">Belongs to the AAA ATPase family.</text>
</comment>
<dbReference type="Pfam" id="PF13771">
    <property type="entry name" value="zf-HC5HC2H"/>
    <property type="match status" value="1"/>
</dbReference>
<dbReference type="PANTHER" id="PTHR23069">
    <property type="entry name" value="AAA DOMAIN-CONTAINING"/>
    <property type="match status" value="1"/>
</dbReference>
<evidence type="ECO:0000256" key="5">
    <source>
        <dbReference type="ARBA" id="ARBA00022833"/>
    </source>
</evidence>
<dbReference type="GO" id="GO:0008270">
    <property type="term" value="F:zinc ion binding"/>
    <property type="evidence" value="ECO:0007669"/>
    <property type="project" value="UniProtKB-KW"/>
</dbReference>
<dbReference type="InterPro" id="IPR045199">
    <property type="entry name" value="ATAD2-like"/>
</dbReference>
<dbReference type="FunFam" id="3.30.40.10:FF:000739">
    <property type="entry name" value="P-loop containing nucleoside triphosphate hydrolases superfamily protein"/>
    <property type="match status" value="1"/>
</dbReference>
<keyword evidence="11" id="KW-1185">Reference proteome</keyword>
<feature type="compositionally biased region" description="Basic residues" evidence="8">
    <location>
        <begin position="13"/>
        <end position="31"/>
    </location>
</feature>
<dbReference type="InterPro" id="IPR041569">
    <property type="entry name" value="AAA_lid_3"/>
</dbReference>
<feature type="compositionally biased region" description="Polar residues" evidence="8">
    <location>
        <begin position="1"/>
        <end position="10"/>
    </location>
</feature>
<dbReference type="PROSITE" id="PS51805">
    <property type="entry name" value="EPHD"/>
    <property type="match status" value="1"/>
</dbReference>
<evidence type="ECO:0000256" key="4">
    <source>
        <dbReference type="ARBA" id="ARBA00022771"/>
    </source>
</evidence>
<gene>
    <name evidence="10" type="ORF">M5K25_025053</name>
</gene>
<name>A0ABD0U815_DENTH</name>
<dbReference type="InterPro" id="IPR034732">
    <property type="entry name" value="EPHD"/>
</dbReference>
<keyword evidence="5" id="KW-0862">Zinc</keyword>
<evidence type="ECO:0000313" key="10">
    <source>
        <dbReference type="EMBL" id="KAL0906551.1"/>
    </source>
</evidence>
<feature type="compositionally biased region" description="Polar residues" evidence="8">
    <location>
        <begin position="205"/>
        <end position="216"/>
    </location>
</feature>
<keyword evidence="6" id="KW-0067">ATP-binding</keyword>
<comment type="caution">
    <text evidence="10">The sequence shown here is derived from an EMBL/GenBank/DDBJ whole genome shotgun (WGS) entry which is preliminary data.</text>
</comment>
<dbReference type="SMART" id="SM00382">
    <property type="entry name" value="AAA"/>
    <property type="match status" value="2"/>
</dbReference>
<evidence type="ECO:0000256" key="7">
    <source>
        <dbReference type="ARBA" id="ARBA00023117"/>
    </source>
</evidence>
<feature type="compositionally biased region" description="Basic and acidic residues" evidence="8">
    <location>
        <begin position="276"/>
        <end position="302"/>
    </location>
</feature>
<dbReference type="InterPro" id="IPR003960">
    <property type="entry name" value="ATPase_AAA_CS"/>
</dbReference>
<dbReference type="Pfam" id="PF00004">
    <property type="entry name" value="AAA"/>
    <property type="match status" value="1"/>
</dbReference>
<dbReference type="InterPro" id="IPR027417">
    <property type="entry name" value="P-loop_NTPase"/>
</dbReference>